<keyword evidence="1" id="KW-0274">FAD</keyword>
<dbReference type="EMBL" id="WESC01000004">
    <property type="protein sequence ID" value="KAB7741132.1"/>
    <property type="molecule type" value="Genomic_DNA"/>
</dbReference>
<evidence type="ECO:0000256" key="1">
    <source>
        <dbReference type="ARBA" id="ARBA00022827"/>
    </source>
</evidence>
<protein>
    <submittedName>
        <fullName evidence="3">FAD-binding protein</fullName>
    </submittedName>
</protein>
<proteinExistence type="predicted"/>
<dbReference type="PANTHER" id="PTHR43762">
    <property type="entry name" value="L-GULONOLACTONE OXIDASE"/>
    <property type="match status" value="1"/>
</dbReference>
<dbReference type="InterPro" id="IPR006094">
    <property type="entry name" value="Oxid_FAD_bind_N"/>
</dbReference>
<dbReference type="SUPFAM" id="SSF56176">
    <property type="entry name" value="FAD-binding/transporter-associated domain-like"/>
    <property type="match status" value="1"/>
</dbReference>
<dbReference type="InterPro" id="IPR016166">
    <property type="entry name" value="FAD-bd_PCMH"/>
</dbReference>
<comment type="caution">
    <text evidence="3">The sequence shown here is derived from an EMBL/GenBank/DDBJ whole genome shotgun (WGS) entry which is preliminary data.</text>
</comment>
<dbReference type="Pfam" id="PF01565">
    <property type="entry name" value="FAD_binding_4"/>
    <property type="match status" value="1"/>
</dbReference>
<dbReference type="PROSITE" id="PS51387">
    <property type="entry name" value="FAD_PCMH"/>
    <property type="match status" value="1"/>
</dbReference>
<accession>A0A6N6VP43</accession>
<dbReference type="InterPro" id="IPR016169">
    <property type="entry name" value="FAD-bd_PCMH_sub2"/>
</dbReference>
<dbReference type="InterPro" id="IPR036318">
    <property type="entry name" value="FAD-bd_PCMH-like_sf"/>
</dbReference>
<dbReference type="GO" id="GO:0071949">
    <property type="term" value="F:FAD binding"/>
    <property type="evidence" value="ECO:0007669"/>
    <property type="project" value="InterPro"/>
</dbReference>
<sequence length="441" mass="48008">MVDPVVKPMSWGRYPRLAQHVVGMSDRHAALPLPTEGSVLPYGLGRSYGDSCLNGGGTLIATRGLDRFISFDKESGEIACEAGVSLAEIIEVALPHGWFLPVTPGTKFVTLGGAIANDVHGKNHHREGTFGCHVKSFELLRSDGTRLACSPETNADHFAATIGGLGLTGLVTMATLQLKRVASAFLGGQSIKFGGLDEFFELSAESAASHEYVVSWIDCLGSGETLGRGHFLRANILSAEEAAGRKQRKALPLTVPVMPPVSLVNHLTLKAFNAAYYNRQSPRVAEKIWDVDSFHYPLDAIANWNRIYGPRGFLQYQVVVPTADQRDVSEALLEEIARSGKGSFLVVLKVFGDRPSPGLLSFPMPGTTLALDFPILGDETFKLLDRLDAIVMEAKGRIYPAKDARMSPASFARGYPNLETFRKFVDPRMNSSFARRVMERA</sequence>
<dbReference type="Proteomes" id="UP000468901">
    <property type="component" value="Unassembled WGS sequence"/>
</dbReference>
<dbReference type="RefSeq" id="WP_152215105.1">
    <property type="nucleotide sequence ID" value="NZ_WESC01000004.1"/>
</dbReference>
<dbReference type="InterPro" id="IPR010031">
    <property type="entry name" value="FAD_lactone_oxidase-like"/>
</dbReference>
<evidence type="ECO:0000259" key="2">
    <source>
        <dbReference type="PROSITE" id="PS51387"/>
    </source>
</evidence>
<dbReference type="Gene3D" id="3.30.465.10">
    <property type="match status" value="1"/>
</dbReference>
<evidence type="ECO:0000313" key="4">
    <source>
        <dbReference type="Proteomes" id="UP000468901"/>
    </source>
</evidence>
<organism evidence="3 4">
    <name type="scientific">Parvibaculum sedimenti</name>
    <dbReference type="NCBI Taxonomy" id="2608632"/>
    <lineage>
        <taxon>Bacteria</taxon>
        <taxon>Pseudomonadati</taxon>
        <taxon>Pseudomonadota</taxon>
        <taxon>Alphaproteobacteria</taxon>
        <taxon>Hyphomicrobiales</taxon>
        <taxon>Parvibaculaceae</taxon>
        <taxon>Parvibaculum</taxon>
    </lineage>
</organism>
<reference evidence="3 4" key="1">
    <citation type="submission" date="2019-09" db="EMBL/GenBank/DDBJ databases">
        <title>Parvibaculum sedimenti sp. nov., isolated from sediment.</title>
        <authorList>
            <person name="Wang Y."/>
        </authorList>
    </citation>
    <scope>NUCLEOTIDE SEQUENCE [LARGE SCALE GENOMIC DNA]</scope>
    <source>
        <strain evidence="3 4">HXT-9</strain>
    </source>
</reference>
<dbReference type="AlphaFoldDB" id="A0A6N6VP43"/>
<evidence type="ECO:0000313" key="3">
    <source>
        <dbReference type="EMBL" id="KAB7741132.1"/>
    </source>
</evidence>
<name>A0A6N6VP43_9HYPH</name>
<gene>
    <name evidence="3" type="ORF">F2P47_05120</name>
</gene>
<dbReference type="GO" id="GO:0003885">
    <property type="term" value="F:D-arabinono-1,4-lactone oxidase activity"/>
    <property type="evidence" value="ECO:0007669"/>
    <property type="project" value="TreeGrafter"/>
</dbReference>
<keyword evidence="4" id="KW-1185">Reference proteome</keyword>
<feature type="domain" description="FAD-binding PCMH-type" evidence="2">
    <location>
        <begin position="4"/>
        <end position="181"/>
    </location>
</feature>
<keyword evidence="1" id="KW-0285">Flavoprotein</keyword>
<dbReference type="PANTHER" id="PTHR43762:SF1">
    <property type="entry name" value="D-ARABINONO-1,4-LACTONE OXIDASE"/>
    <property type="match status" value="1"/>
</dbReference>